<dbReference type="EMBL" id="CAJNNV010031740">
    <property type="protein sequence ID" value="CAE8637649.1"/>
    <property type="molecule type" value="Genomic_DNA"/>
</dbReference>
<accession>A0A813HHZ4</accession>
<gene>
    <name evidence="1" type="ORF">PGLA1383_LOCUS52978</name>
</gene>
<organism evidence="1 2">
    <name type="scientific">Polarella glacialis</name>
    <name type="common">Dinoflagellate</name>
    <dbReference type="NCBI Taxonomy" id="89957"/>
    <lineage>
        <taxon>Eukaryota</taxon>
        <taxon>Sar</taxon>
        <taxon>Alveolata</taxon>
        <taxon>Dinophyceae</taxon>
        <taxon>Suessiales</taxon>
        <taxon>Suessiaceae</taxon>
        <taxon>Polarella</taxon>
    </lineage>
</organism>
<evidence type="ECO:0000313" key="1">
    <source>
        <dbReference type="EMBL" id="CAE8637649.1"/>
    </source>
</evidence>
<protein>
    <submittedName>
        <fullName evidence="1">Uncharacterized protein</fullName>
    </submittedName>
</protein>
<feature type="non-terminal residue" evidence="1">
    <location>
        <position position="72"/>
    </location>
</feature>
<dbReference type="Proteomes" id="UP000654075">
    <property type="component" value="Unassembled WGS sequence"/>
</dbReference>
<sequence length="72" mass="8294">VWANVNVVESLPEPFGLRLCEIEVYERYNLRGNQRYDIESKFDRGMGMTPPLDTENKSTVKIAGLTPNKTYE</sequence>
<comment type="caution">
    <text evidence="1">The sequence shown here is derived from an EMBL/GenBank/DDBJ whole genome shotgun (WGS) entry which is preliminary data.</text>
</comment>
<feature type="non-terminal residue" evidence="1">
    <location>
        <position position="1"/>
    </location>
</feature>
<proteinExistence type="predicted"/>
<dbReference type="AlphaFoldDB" id="A0A813HHZ4"/>
<keyword evidence="2" id="KW-1185">Reference proteome</keyword>
<name>A0A813HHZ4_POLGL</name>
<reference evidence="1" key="1">
    <citation type="submission" date="2021-02" db="EMBL/GenBank/DDBJ databases">
        <authorList>
            <person name="Dougan E. K."/>
            <person name="Rhodes N."/>
            <person name="Thang M."/>
            <person name="Chan C."/>
        </authorList>
    </citation>
    <scope>NUCLEOTIDE SEQUENCE</scope>
</reference>
<evidence type="ECO:0000313" key="2">
    <source>
        <dbReference type="Proteomes" id="UP000654075"/>
    </source>
</evidence>